<dbReference type="SUPFAM" id="SSF56601">
    <property type="entry name" value="beta-lactamase/transpeptidase-like"/>
    <property type="match status" value="1"/>
</dbReference>
<dbReference type="InterPro" id="IPR001466">
    <property type="entry name" value="Beta-lactam-related"/>
</dbReference>
<keyword evidence="4" id="KW-1185">Reference proteome</keyword>
<dbReference type="InterPro" id="IPR050789">
    <property type="entry name" value="Diverse_Enzym_Activities"/>
</dbReference>
<dbReference type="Pfam" id="PF00144">
    <property type="entry name" value="Beta-lactamase"/>
    <property type="match status" value="1"/>
</dbReference>
<dbReference type="EMBL" id="NIOJ01000067">
    <property type="protein sequence ID" value="PNT95431.1"/>
    <property type="molecule type" value="Genomic_DNA"/>
</dbReference>
<name>A0A2K2F7P5_9CLOT</name>
<dbReference type="AlphaFoldDB" id="A0A2K2F7P5"/>
<dbReference type="PANTHER" id="PTHR43283">
    <property type="entry name" value="BETA-LACTAMASE-RELATED"/>
    <property type="match status" value="1"/>
</dbReference>
<evidence type="ECO:0000313" key="4">
    <source>
        <dbReference type="Proteomes" id="UP000236151"/>
    </source>
</evidence>
<evidence type="ECO:0000256" key="1">
    <source>
        <dbReference type="ARBA" id="ARBA00022801"/>
    </source>
</evidence>
<dbReference type="Proteomes" id="UP000236151">
    <property type="component" value="Unassembled WGS sequence"/>
</dbReference>
<dbReference type="PANTHER" id="PTHR43283:SF11">
    <property type="entry name" value="BETA-LACTAMASE-RELATED DOMAIN-CONTAINING PROTEIN"/>
    <property type="match status" value="1"/>
</dbReference>
<dbReference type="KEGG" id="cthd:CDO33_03385"/>
<gene>
    <name evidence="3" type="ORF">CDQ84_17120</name>
</gene>
<reference evidence="4" key="1">
    <citation type="submission" date="2017-06" db="EMBL/GenBank/DDBJ databases">
        <title>Investigating the central metabolism of Clostridium thermosuccinogenes.</title>
        <authorList>
            <person name="Koendjbiharie J.G."/>
            <person name="Van Kranenburg R."/>
            <person name="Vriesendorp B."/>
        </authorList>
    </citation>
    <scope>NUCLEOTIDE SEQUENCE [LARGE SCALE GENOMIC DNA]</scope>
    <source>
        <strain evidence="4">DSM 5806</strain>
    </source>
</reference>
<protein>
    <recommendedName>
        <fullName evidence="2">Beta-lactamase-related domain-containing protein</fullName>
    </recommendedName>
</protein>
<comment type="caution">
    <text evidence="3">The sequence shown here is derived from an EMBL/GenBank/DDBJ whole genome shotgun (WGS) entry which is preliminary data.</text>
</comment>
<evidence type="ECO:0000259" key="2">
    <source>
        <dbReference type="Pfam" id="PF00144"/>
    </source>
</evidence>
<keyword evidence="1" id="KW-0378">Hydrolase</keyword>
<dbReference type="GO" id="GO:0016787">
    <property type="term" value="F:hydrolase activity"/>
    <property type="evidence" value="ECO:0007669"/>
    <property type="project" value="UniProtKB-KW"/>
</dbReference>
<dbReference type="RefSeq" id="WP_103082962.1">
    <property type="nucleotide sequence ID" value="NZ_CP021850.1"/>
</dbReference>
<organism evidence="3 4">
    <name type="scientific">Clostridium thermosuccinogenes</name>
    <dbReference type="NCBI Taxonomy" id="84032"/>
    <lineage>
        <taxon>Bacteria</taxon>
        <taxon>Bacillati</taxon>
        <taxon>Bacillota</taxon>
        <taxon>Clostridia</taxon>
        <taxon>Eubacteriales</taxon>
        <taxon>Clostridiaceae</taxon>
        <taxon>Clostridium</taxon>
    </lineage>
</organism>
<dbReference type="Gene3D" id="3.40.710.10">
    <property type="entry name" value="DD-peptidase/beta-lactamase superfamily"/>
    <property type="match status" value="1"/>
</dbReference>
<dbReference type="InterPro" id="IPR012338">
    <property type="entry name" value="Beta-lactam/transpept-like"/>
</dbReference>
<evidence type="ECO:0000313" key="3">
    <source>
        <dbReference type="EMBL" id="PNT95431.1"/>
    </source>
</evidence>
<sequence>MIFNVNDDSNANFDTAFNLLARSADAGVFPGAVAAIGHSDGLLRVGAYGSRCLVPEKLPVLPDTLYDLASLTKVVATTPLFLIFQEKGWLSAMDKVSYYIDGFDEGNKKHITLLNLLTHTSGMKAHVRLDQMCRDRRDAVRYITELPLLHDPGERVVYSCLGYILLGHILEKVGDDRLDALCKRYVFDPLDMHNTSFNPEPGNIAATEYDEKEGRPLVGLCHDENARFLGGVSGNAGLFSNIYDLAIFGQMLINNGLHKGRRFLSGASIKAMTRNYTSHLNEDRGLGWCIRGSRLGGMEEVYISAGDLMPPEAYGHTGFTGTSLWIDPEDDLFIILLSNRVHPSRDNTEFLRFRLLFHNAVMAGMEK</sequence>
<accession>A0A2K2F7P5</accession>
<dbReference type="OrthoDB" id="9797709at2"/>
<proteinExistence type="predicted"/>
<feature type="domain" description="Beta-lactamase-related" evidence="2">
    <location>
        <begin position="23"/>
        <end position="347"/>
    </location>
</feature>